<feature type="transmembrane region" description="Helical" evidence="1">
    <location>
        <begin position="6"/>
        <end position="29"/>
    </location>
</feature>
<dbReference type="AlphaFoldDB" id="A0A6C0JIY2"/>
<keyword evidence="1" id="KW-0812">Transmembrane</keyword>
<keyword evidence="1" id="KW-1133">Transmembrane helix</keyword>
<sequence>MHIFYLFSLCLIYQTFYFIYNPTIILLLLKNDKNEKTTKMRKTTN</sequence>
<name>A0A6C0JIY2_9ZZZZ</name>
<proteinExistence type="predicted"/>
<protein>
    <submittedName>
        <fullName evidence="2">Uncharacterized protein</fullName>
    </submittedName>
</protein>
<dbReference type="EMBL" id="MN740397">
    <property type="protein sequence ID" value="QHU04397.1"/>
    <property type="molecule type" value="Genomic_DNA"/>
</dbReference>
<keyword evidence="1" id="KW-0472">Membrane</keyword>
<accession>A0A6C0JIY2</accession>
<organism evidence="2">
    <name type="scientific">viral metagenome</name>
    <dbReference type="NCBI Taxonomy" id="1070528"/>
    <lineage>
        <taxon>unclassified sequences</taxon>
        <taxon>metagenomes</taxon>
        <taxon>organismal metagenomes</taxon>
    </lineage>
</organism>
<reference evidence="2" key="1">
    <citation type="journal article" date="2020" name="Nature">
        <title>Giant virus diversity and host interactions through global metagenomics.</title>
        <authorList>
            <person name="Schulz F."/>
            <person name="Roux S."/>
            <person name="Paez-Espino D."/>
            <person name="Jungbluth S."/>
            <person name="Walsh D.A."/>
            <person name="Denef V.J."/>
            <person name="McMahon K.D."/>
            <person name="Konstantinidis K.T."/>
            <person name="Eloe-Fadrosh E.A."/>
            <person name="Kyrpides N.C."/>
            <person name="Woyke T."/>
        </authorList>
    </citation>
    <scope>NUCLEOTIDE SEQUENCE</scope>
    <source>
        <strain evidence="2">GVMAG-M-3300027708-39</strain>
    </source>
</reference>
<evidence type="ECO:0000313" key="2">
    <source>
        <dbReference type="EMBL" id="QHU04397.1"/>
    </source>
</evidence>
<evidence type="ECO:0000256" key="1">
    <source>
        <dbReference type="SAM" id="Phobius"/>
    </source>
</evidence>